<organism evidence="10 11">
    <name type="scientific">Globodera pallida</name>
    <name type="common">Potato cyst nematode worm</name>
    <name type="synonym">Heterodera pallida</name>
    <dbReference type="NCBI Taxonomy" id="36090"/>
    <lineage>
        <taxon>Eukaryota</taxon>
        <taxon>Metazoa</taxon>
        <taxon>Ecdysozoa</taxon>
        <taxon>Nematoda</taxon>
        <taxon>Chromadorea</taxon>
        <taxon>Rhabditida</taxon>
        <taxon>Tylenchina</taxon>
        <taxon>Tylenchomorpha</taxon>
        <taxon>Tylenchoidea</taxon>
        <taxon>Heteroderidae</taxon>
        <taxon>Heteroderinae</taxon>
        <taxon>Globodera</taxon>
    </lineage>
</organism>
<reference evidence="10" key="2">
    <citation type="submission" date="2014-05" db="EMBL/GenBank/DDBJ databases">
        <title>The genome and life-stage specific transcriptomes of Globodera pallida elucidate key aspects of plant parasitism by a cyst nematode.</title>
        <authorList>
            <person name="Cotton J.A."/>
            <person name="Lilley C.J."/>
            <person name="Jones L.M."/>
            <person name="Kikuchi T."/>
            <person name="Reid A.J."/>
            <person name="Thorpe P."/>
            <person name="Tsai I.J."/>
            <person name="Beasley H."/>
            <person name="Blok V."/>
            <person name="Cock P.J.A."/>
            <person name="Van den Akker S.E."/>
            <person name="Holroyd N."/>
            <person name="Hunt M."/>
            <person name="Mantelin S."/>
            <person name="Naghra H."/>
            <person name="Pain A."/>
            <person name="Palomares-Rius J.E."/>
            <person name="Zarowiecki M."/>
            <person name="Berriman M."/>
            <person name="Jones J.T."/>
            <person name="Urwin P.E."/>
        </authorList>
    </citation>
    <scope>NUCLEOTIDE SEQUENCE [LARGE SCALE GENOMIC DNA]</scope>
    <source>
        <strain evidence="10">Lindley</strain>
    </source>
</reference>
<dbReference type="PROSITE" id="PS50188">
    <property type="entry name" value="B302_SPRY"/>
    <property type="match status" value="1"/>
</dbReference>
<feature type="region of interest" description="Disordered" evidence="7">
    <location>
        <begin position="624"/>
        <end position="644"/>
    </location>
</feature>
<dbReference type="PROSITE" id="PS00028">
    <property type="entry name" value="ZINC_FINGER_C2H2_1"/>
    <property type="match status" value="1"/>
</dbReference>
<dbReference type="GO" id="GO:0008270">
    <property type="term" value="F:zinc ion binding"/>
    <property type="evidence" value="ECO:0007669"/>
    <property type="project" value="UniProtKB-KW"/>
</dbReference>
<evidence type="ECO:0000256" key="6">
    <source>
        <dbReference type="PROSITE-ProRule" id="PRU00042"/>
    </source>
</evidence>
<evidence type="ECO:0000256" key="5">
    <source>
        <dbReference type="ARBA" id="ARBA00023242"/>
    </source>
</evidence>
<keyword evidence="3 6" id="KW-0863">Zinc-finger</keyword>
<feature type="compositionally biased region" description="Polar residues" evidence="7">
    <location>
        <begin position="326"/>
        <end position="347"/>
    </location>
</feature>
<dbReference type="SUPFAM" id="SSF49899">
    <property type="entry name" value="Concanavalin A-like lectins/glucanases"/>
    <property type="match status" value="1"/>
</dbReference>
<evidence type="ECO:0000313" key="10">
    <source>
        <dbReference type="Proteomes" id="UP000050741"/>
    </source>
</evidence>
<dbReference type="Pfam" id="PF00622">
    <property type="entry name" value="SPRY"/>
    <property type="match status" value="1"/>
</dbReference>
<evidence type="ECO:0000259" key="9">
    <source>
        <dbReference type="PROSITE" id="PS50188"/>
    </source>
</evidence>
<dbReference type="PROSITE" id="PS50157">
    <property type="entry name" value="ZINC_FINGER_C2H2_2"/>
    <property type="match status" value="2"/>
</dbReference>
<dbReference type="PANTHER" id="PTHR24396:SF25">
    <property type="entry name" value="ZINC FINGER PROTEIN 644"/>
    <property type="match status" value="1"/>
</dbReference>
<name>A0A183BPB9_GLOPA</name>
<feature type="region of interest" description="Disordered" evidence="7">
    <location>
        <begin position="740"/>
        <end position="780"/>
    </location>
</feature>
<dbReference type="InterPro" id="IPR044736">
    <property type="entry name" value="Gid1/RanBPM/SPLA_SPRY"/>
</dbReference>
<evidence type="ECO:0000259" key="8">
    <source>
        <dbReference type="PROSITE" id="PS50157"/>
    </source>
</evidence>
<keyword evidence="4" id="KW-0862">Zinc</keyword>
<dbReference type="InterPro" id="IPR043136">
    <property type="entry name" value="B30.2/SPRY_sf"/>
</dbReference>
<dbReference type="PANTHER" id="PTHR24396">
    <property type="entry name" value="ZINC FINGER PROTEIN"/>
    <property type="match status" value="1"/>
</dbReference>
<protein>
    <submittedName>
        <fullName evidence="11">B30.2/SPRY domain-containing protein</fullName>
    </submittedName>
</protein>
<feature type="compositionally biased region" description="Low complexity" evidence="7">
    <location>
        <begin position="628"/>
        <end position="644"/>
    </location>
</feature>
<dbReference type="InterPro" id="IPR013320">
    <property type="entry name" value="ConA-like_dom_sf"/>
</dbReference>
<sequence length="873" mass="94839">MELTEELRLLNARIAKLERQKQLPLRLSTSSATSFDLVTQANEMNDADNLDIQNEIEGNNNVDVPGNCSALIKWQMPKSGTVYYELNIVSKKGDIAIGFATKQKGFAGLFEHYECTYAYESNGNFWGHAANGSRRNFFIRSYIEGKPEFRAGDTVGCGVNLGTRRIVYTKNGKRLDYGDLSVDCVDFVTQLLLLSDYFTDSATTSTQQQICVAVEAAAAATTAKMPYRTDLKRPDLKGQFPCNVCGKSYTCTQCNQEIASSDTLRSHMYRYHQIQRMFMCRCCNWAFPDKTSLHIHMQSMQKSGMPGDVSVLARSYIDKGEISPSGGHQQDNASHPSAWSSPSYNSNPDEEEHRRQGQSSSPSLSEMEEKDCPYQQIDVEVGMDNSPPHIRHPSLESSGIFPQNAANTHQQYHSNDRRITSDHPTIKLEMNTAMGMGGEEEKRGWISGVVPPSGVENSSVPASPQMSSVPSSTPSQPAATSIFQQQWFTQWLANNPFFATSLESYLNNGPAGGSIKGLLTHNQQPNSQMAMLQALIAAATSTSPVGNCSSLANVPLTGNNGIKVPTQQHQPPPKKARTALAGKGTSAAALQLRQQKGTKSGGGDTTTGNDLSVHIPTNQQLSIGTFHSPFSSNGSANSPASNDGSKMSALIDSLLHIKRSSGQNSPMDETCKANDGGAVQGELERRNKRKTRVPTRAMEMAEMVYGDDLEVFCEKAEKRELAQAASHNVFPSIQRLMMAQSSTETGGNSVVVPSCTSCDPQQPSPAVSDSQTSGSSSNGAMGVTAVMESALNSPSANNLTKCRSAESDQHRAATADKSNANVLDDNYTRGKAERIRQIIDRITTVAEEVAKSKVREELIECARQLQLVAASEE</sequence>
<dbReference type="WBParaSite" id="GPLIN_000245500">
    <property type="protein sequence ID" value="GPLIN_000245500"/>
    <property type="gene ID" value="GPLIN_000245500"/>
</dbReference>
<feature type="compositionally biased region" description="Low complexity" evidence="7">
    <location>
        <begin position="458"/>
        <end position="477"/>
    </location>
</feature>
<feature type="region of interest" description="Disordered" evidence="7">
    <location>
        <begin position="559"/>
        <end position="587"/>
    </location>
</feature>
<evidence type="ECO:0000256" key="2">
    <source>
        <dbReference type="ARBA" id="ARBA00022723"/>
    </source>
</evidence>
<reference evidence="11" key="3">
    <citation type="submission" date="2016-06" db="UniProtKB">
        <authorList>
            <consortium name="WormBaseParasite"/>
        </authorList>
    </citation>
    <scope>IDENTIFICATION</scope>
</reference>
<feature type="region of interest" description="Disordered" evidence="7">
    <location>
        <begin position="594"/>
        <end position="613"/>
    </location>
</feature>
<keyword evidence="5" id="KW-0539">Nucleus</keyword>
<dbReference type="InterPro" id="IPR003877">
    <property type="entry name" value="SPRY_dom"/>
</dbReference>
<comment type="subcellular location">
    <subcellularLocation>
        <location evidence="1">Nucleus</location>
    </subcellularLocation>
</comment>
<reference evidence="10" key="1">
    <citation type="submission" date="2013-12" db="EMBL/GenBank/DDBJ databases">
        <authorList>
            <person name="Aslett M."/>
        </authorList>
    </citation>
    <scope>NUCLEOTIDE SEQUENCE [LARGE SCALE GENOMIC DNA]</scope>
    <source>
        <strain evidence="10">Lindley</strain>
    </source>
</reference>
<keyword evidence="2" id="KW-0479">Metal-binding</keyword>
<dbReference type="InterPro" id="IPR013087">
    <property type="entry name" value="Znf_C2H2_type"/>
</dbReference>
<feature type="region of interest" description="Disordered" evidence="7">
    <location>
        <begin position="453"/>
        <end position="477"/>
    </location>
</feature>
<dbReference type="CDD" id="cd12885">
    <property type="entry name" value="SPRY_RanBP_like"/>
    <property type="match status" value="1"/>
</dbReference>
<dbReference type="InterPro" id="IPR001870">
    <property type="entry name" value="B30.2/SPRY"/>
</dbReference>
<feature type="compositionally biased region" description="Polar residues" evidence="7">
    <location>
        <begin position="754"/>
        <end position="767"/>
    </location>
</feature>
<dbReference type="Gene3D" id="2.60.120.920">
    <property type="match status" value="1"/>
</dbReference>
<evidence type="ECO:0000256" key="1">
    <source>
        <dbReference type="ARBA" id="ARBA00004123"/>
    </source>
</evidence>
<dbReference type="Gene3D" id="3.30.160.60">
    <property type="entry name" value="Classic Zinc Finger"/>
    <property type="match status" value="1"/>
</dbReference>
<dbReference type="SMART" id="SM00355">
    <property type="entry name" value="ZnF_C2H2"/>
    <property type="match status" value="2"/>
</dbReference>
<proteinExistence type="predicted"/>
<dbReference type="InterPro" id="IPR051643">
    <property type="entry name" value="Transcr_Reg_ZincFinger"/>
</dbReference>
<dbReference type="GO" id="GO:0000981">
    <property type="term" value="F:DNA-binding transcription factor activity, RNA polymerase II-specific"/>
    <property type="evidence" value="ECO:0007669"/>
    <property type="project" value="TreeGrafter"/>
</dbReference>
<dbReference type="GO" id="GO:0000978">
    <property type="term" value="F:RNA polymerase II cis-regulatory region sequence-specific DNA binding"/>
    <property type="evidence" value="ECO:0007669"/>
    <property type="project" value="TreeGrafter"/>
</dbReference>
<feature type="region of interest" description="Disordered" evidence="7">
    <location>
        <begin position="794"/>
        <end position="817"/>
    </location>
</feature>
<dbReference type="AlphaFoldDB" id="A0A183BPB9"/>
<feature type="compositionally biased region" description="Basic and acidic residues" evidence="7">
    <location>
        <begin position="803"/>
        <end position="814"/>
    </location>
</feature>
<evidence type="ECO:0000313" key="11">
    <source>
        <dbReference type="WBParaSite" id="GPLIN_000245500"/>
    </source>
</evidence>
<keyword evidence="10" id="KW-1185">Reference proteome</keyword>
<evidence type="ECO:0000256" key="7">
    <source>
        <dbReference type="SAM" id="MobiDB-lite"/>
    </source>
</evidence>
<dbReference type="GO" id="GO:0005634">
    <property type="term" value="C:nucleus"/>
    <property type="evidence" value="ECO:0007669"/>
    <property type="project" value="UniProtKB-SubCell"/>
</dbReference>
<feature type="domain" description="B30.2/SPRY" evidence="9">
    <location>
        <begin position="5"/>
        <end position="219"/>
    </location>
</feature>
<dbReference type="InterPro" id="IPR036236">
    <property type="entry name" value="Znf_C2H2_sf"/>
</dbReference>
<feature type="compositionally biased region" description="Polar residues" evidence="7">
    <location>
        <begin position="559"/>
        <end position="569"/>
    </location>
</feature>
<evidence type="ECO:0000256" key="3">
    <source>
        <dbReference type="ARBA" id="ARBA00022771"/>
    </source>
</evidence>
<dbReference type="Proteomes" id="UP000050741">
    <property type="component" value="Unassembled WGS sequence"/>
</dbReference>
<evidence type="ECO:0000256" key="4">
    <source>
        <dbReference type="ARBA" id="ARBA00022833"/>
    </source>
</evidence>
<feature type="domain" description="C2H2-type" evidence="8">
    <location>
        <begin position="278"/>
        <end position="306"/>
    </location>
</feature>
<accession>A0A183BPB9</accession>
<dbReference type="SUPFAM" id="SSF57667">
    <property type="entry name" value="beta-beta-alpha zinc fingers"/>
    <property type="match status" value="1"/>
</dbReference>
<feature type="domain" description="C2H2-type" evidence="8">
    <location>
        <begin position="249"/>
        <end position="277"/>
    </location>
</feature>
<feature type="region of interest" description="Disordered" evidence="7">
    <location>
        <begin position="320"/>
        <end position="370"/>
    </location>
</feature>
<feature type="compositionally biased region" description="Low complexity" evidence="7">
    <location>
        <begin position="768"/>
        <end position="777"/>
    </location>
</feature>